<gene>
    <name evidence="3" type="ORF">BGZ95_000433</name>
</gene>
<keyword evidence="4" id="KW-1185">Reference proteome</keyword>
<sequence>MKYILAPLMAIATFAGMVAAVVPNNAATIDYAKYNLMGPIADVFAYWPDHKDSDPDTRVVELLLPSGKTYPYRLHYKDPKDNKYDLSVAEDADDALAAIEEEGLGSSADMTPDEYEARSIEDKVAFSVYLDKDDKIMYLAQGSSVPTSSKDVLSQTEAYVRHLNRKLDPNTPGIEDLKDPGSIVAQLLLNQLALQGPDVLEDAKNNPDIVRLLDSLYDSADDFFKQKQDLEAKVLKEEAGKKEKRHNKPHHHHKKSSNKKKNA</sequence>
<feature type="compositionally biased region" description="Basic residues" evidence="1">
    <location>
        <begin position="242"/>
        <end position="263"/>
    </location>
</feature>
<evidence type="ECO:0000313" key="4">
    <source>
        <dbReference type="Proteomes" id="UP001194580"/>
    </source>
</evidence>
<evidence type="ECO:0000256" key="2">
    <source>
        <dbReference type="SAM" id="SignalP"/>
    </source>
</evidence>
<organism evidence="3 4">
    <name type="scientific">Linnemannia exigua</name>
    <dbReference type="NCBI Taxonomy" id="604196"/>
    <lineage>
        <taxon>Eukaryota</taxon>
        <taxon>Fungi</taxon>
        <taxon>Fungi incertae sedis</taxon>
        <taxon>Mucoromycota</taxon>
        <taxon>Mortierellomycotina</taxon>
        <taxon>Mortierellomycetes</taxon>
        <taxon>Mortierellales</taxon>
        <taxon>Mortierellaceae</taxon>
        <taxon>Linnemannia</taxon>
    </lineage>
</organism>
<feature type="signal peptide" evidence="2">
    <location>
        <begin position="1"/>
        <end position="20"/>
    </location>
</feature>
<keyword evidence="2" id="KW-0732">Signal</keyword>
<accession>A0AAD4HB13</accession>
<name>A0AAD4HB13_9FUNG</name>
<feature type="chain" id="PRO_5041922452" evidence="2">
    <location>
        <begin position="21"/>
        <end position="263"/>
    </location>
</feature>
<feature type="region of interest" description="Disordered" evidence="1">
    <location>
        <begin position="234"/>
        <end position="263"/>
    </location>
</feature>
<comment type="caution">
    <text evidence="3">The sequence shown here is derived from an EMBL/GenBank/DDBJ whole genome shotgun (WGS) entry which is preliminary data.</text>
</comment>
<dbReference type="Proteomes" id="UP001194580">
    <property type="component" value="Unassembled WGS sequence"/>
</dbReference>
<reference evidence="3" key="1">
    <citation type="journal article" date="2020" name="Fungal Divers.">
        <title>Resolving the Mortierellaceae phylogeny through synthesis of multi-gene phylogenetics and phylogenomics.</title>
        <authorList>
            <person name="Vandepol N."/>
            <person name="Liber J."/>
            <person name="Desiro A."/>
            <person name="Na H."/>
            <person name="Kennedy M."/>
            <person name="Barry K."/>
            <person name="Grigoriev I.V."/>
            <person name="Miller A.N."/>
            <person name="O'Donnell K."/>
            <person name="Stajich J.E."/>
            <person name="Bonito G."/>
        </authorList>
    </citation>
    <scope>NUCLEOTIDE SEQUENCE</scope>
    <source>
        <strain evidence="3">NRRL 28262</strain>
    </source>
</reference>
<evidence type="ECO:0000313" key="3">
    <source>
        <dbReference type="EMBL" id="KAG0279704.1"/>
    </source>
</evidence>
<evidence type="ECO:0000256" key="1">
    <source>
        <dbReference type="SAM" id="MobiDB-lite"/>
    </source>
</evidence>
<dbReference type="EMBL" id="JAAAIL010000108">
    <property type="protein sequence ID" value="KAG0279704.1"/>
    <property type="molecule type" value="Genomic_DNA"/>
</dbReference>
<proteinExistence type="predicted"/>
<protein>
    <submittedName>
        <fullName evidence="3">Uncharacterized protein</fullName>
    </submittedName>
</protein>
<dbReference type="AlphaFoldDB" id="A0AAD4HB13"/>